<dbReference type="Pfam" id="PF20973">
    <property type="entry name" value="VUPS"/>
    <property type="match status" value="1"/>
</dbReference>
<dbReference type="InterPro" id="IPR043128">
    <property type="entry name" value="Rev_trsase/Diguanyl_cyclase"/>
</dbReference>
<keyword evidence="6" id="KW-1185">Reference proteome</keyword>
<dbReference type="InterPro" id="IPR000160">
    <property type="entry name" value="GGDEF_dom"/>
</dbReference>
<dbReference type="EC" id="2.7.7.65" evidence="1"/>
<dbReference type="PROSITE" id="PS50887">
    <property type="entry name" value="GGDEF"/>
    <property type="match status" value="1"/>
</dbReference>
<feature type="transmembrane region" description="Helical" evidence="3">
    <location>
        <begin position="42"/>
        <end position="67"/>
    </location>
</feature>
<dbReference type="Pfam" id="PF00990">
    <property type="entry name" value="GGDEF"/>
    <property type="match status" value="1"/>
</dbReference>
<dbReference type="CDD" id="cd01949">
    <property type="entry name" value="GGDEF"/>
    <property type="match status" value="1"/>
</dbReference>
<dbReference type="Proteomes" id="UP001196870">
    <property type="component" value="Unassembled WGS sequence"/>
</dbReference>
<feature type="transmembrane region" description="Helical" evidence="3">
    <location>
        <begin position="145"/>
        <end position="170"/>
    </location>
</feature>
<dbReference type="InterPro" id="IPR048533">
    <property type="entry name" value="VUPS"/>
</dbReference>
<dbReference type="InterPro" id="IPR029787">
    <property type="entry name" value="Nucleotide_cyclase"/>
</dbReference>
<dbReference type="EMBL" id="JAAGBB010000002">
    <property type="protein sequence ID" value="MBR0663224.1"/>
    <property type="molecule type" value="Genomic_DNA"/>
</dbReference>
<proteinExistence type="predicted"/>
<dbReference type="Gene3D" id="3.30.70.270">
    <property type="match status" value="1"/>
</dbReference>
<evidence type="ECO:0000256" key="3">
    <source>
        <dbReference type="SAM" id="Phobius"/>
    </source>
</evidence>
<sequence length="425" mass="45618">MAPARVAGGTRELDLRGLLLLLLQAILYFAVMAGLLRLRRRLGIGVFVCALGVMHFLETYLAAVFFIELPFGLISPGSTVLFSGKLAMILLLYLLEDGETVRQPIYGLLIGNMLMVGLVLLLRLYDPPATLTGYNPDLALIDHVGVLMIWGTTLLFIDSIAIIVLFDAIVRRLRGQVVLSALLSLAAILTFDQILFFVGLQLVAGTPASALFGGWIAKMGAAVAFTAMTAIYLRWGEQRPASPETGGVADVFSKLTYRYRYEELLNRSRTDALTGAWNRQQLDVAGPQHLAQAAARGRAFGLAIIDIDHFKQLNDSLGHQAGDAALVGAVVAMKSSIRPGDQIFRYGGDEFVVICGGVPAEDFLAYAERLRAAVAQADGGALTASIGIATFPGDGADFGELIRAADARLYAAKRDGRNRVASGTM</sequence>
<feature type="transmembrane region" description="Helical" evidence="3">
    <location>
        <begin position="73"/>
        <end position="94"/>
    </location>
</feature>
<gene>
    <name evidence="5" type="ORF">GXW71_02535</name>
</gene>
<reference evidence="6" key="1">
    <citation type="journal article" date="2021" name="Syst. Appl. Microbiol.">
        <title>Roseomonas hellenica sp. nov., isolated from roots of wild-growing Alkanna tinctoria.</title>
        <authorList>
            <person name="Rat A."/>
            <person name="Naranjo H.D."/>
            <person name="Lebbe L."/>
            <person name="Cnockaert M."/>
            <person name="Krigas N."/>
            <person name="Grigoriadou K."/>
            <person name="Maloupa E."/>
            <person name="Willems A."/>
        </authorList>
    </citation>
    <scope>NUCLEOTIDE SEQUENCE [LARGE SCALE GENOMIC DNA]</scope>
    <source>
        <strain evidence="6">LMG 31523</strain>
    </source>
</reference>
<evidence type="ECO:0000259" key="4">
    <source>
        <dbReference type="PROSITE" id="PS50887"/>
    </source>
</evidence>
<feature type="domain" description="GGDEF" evidence="4">
    <location>
        <begin position="298"/>
        <end position="425"/>
    </location>
</feature>
<feature type="transmembrane region" description="Helical" evidence="3">
    <location>
        <begin position="212"/>
        <end position="233"/>
    </location>
</feature>
<dbReference type="PANTHER" id="PTHR45138">
    <property type="entry name" value="REGULATORY COMPONENTS OF SENSORY TRANSDUCTION SYSTEM"/>
    <property type="match status" value="1"/>
</dbReference>
<dbReference type="InterPro" id="IPR050469">
    <property type="entry name" value="Diguanylate_Cyclase"/>
</dbReference>
<name>A0ABS5ESF7_9PROT</name>
<feature type="transmembrane region" description="Helical" evidence="3">
    <location>
        <begin position="177"/>
        <end position="200"/>
    </location>
</feature>
<feature type="transmembrane region" description="Helical" evidence="3">
    <location>
        <begin position="106"/>
        <end position="125"/>
    </location>
</feature>
<keyword evidence="3" id="KW-0812">Transmembrane</keyword>
<dbReference type="SMART" id="SM00267">
    <property type="entry name" value="GGDEF"/>
    <property type="match status" value="1"/>
</dbReference>
<keyword evidence="3" id="KW-1133">Transmembrane helix</keyword>
<evidence type="ECO:0000256" key="1">
    <source>
        <dbReference type="ARBA" id="ARBA00012528"/>
    </source>
</evidence>
<feature type="transmembrane region" description="Helical" evidence="3">
    <location>
        <begin position="15"/>
        <end position="35"/>
    </location>
</feature>
<keyword evidence="3" id="KW-0472">Membrane</keyword>
<protein>
    <recommendedName>
        <fullName evidence="1">diguanylate cyclase</fullName>
        <ecNumber evidence="1">2.7.7.65</ecNumber>
    </recommendedName>
</protein>
<organism evidence="5 6">
    <name type="scientific">Plastoroseomonas hellenica</name>
    <dbReference type="NCBI Taxonomy" id="2687306"/>
    <lineage>
        <taxon>Bacteria</taxon>
        <taxon>Pseudomonadati</taxon>
        <taxon>Pseudomonadota</taxon>
        <taxon>Alphaproteobacteria</taxon>
        <taxon>Acetobacterales</taxon>
        <taxon>Acetobacteraceae</taxon>
        <taxon>Plastoroseomonas</taxon>
    </lineage>
</organism>
<dbReference type="PANTHER" id="PTHR45138:SF9">
    <property type="entry name" value="DIGUANYLATE CYCLASE DGCM-RELATED"/>
    <property type="match status" value="1"/>
</dbReference>
<accession>A0ABS5ESF7</accession>
<dbReference type="NCBIfam" id="TIGR00254">
    <property type="entry name" value="GGDEF"/>
    <property type="match status" value="1"/>
</dbReference>
<evidence type="ECO:0000313" key="5">
    <source>
        <dbReference type="EMBL" id="MBR0663224.1"/>
    </source>
</evidence>
<comment type="catalytic activity">
    <reaction evidence="2">
        <text>2 GTP = 3',3'-c-di-GMP + 2 diphosphate</text>
        <dbReference type="Rhea" id="RHEA:24898"/>
        <dbReference type="ChEBI" id="CHEBI:33019"/>
        <dbReference type="ChEBI" id="CHEBI:37565"/>
        <dbReference type="ChEBI" id="CHEBI:58805"/>
        <dbReference type="EC" id="2.7.7.65"/>
    </reaction>
</comment>
<evidence type="ECO:0000256" key="2">
    <source>
        <dbReference type="ARBA" id="ARBA00034247"/>
    </source>
</evidence>
<comment type="caution">
    <text evidence="5">The sequence shown here is derived from an EMBL/GenBank/DDBJ whole genome shotgun (WGS) entry which is preliminary data.</text>
</comment>
<evidence type="ECO:0000313" key="6">
    <source>
        <dbReference type="Proteomes" id="UP001196870"/>
    </source>
</evidence>
<dbReference type="SUPFAM" id="SSF55073">
    <property type="entry name" value="Nucleotide cyclase"/>
    <property type="match status" value="1"/>
</dbReference>